<keyword evidence="9" id="KW-0961">Cell wall biogenesis/degradation</keyword>
<dbReference type="Pfam" id="PF05951">
    <property type="entry name" value="Peptidase_M15_2"/>
    <property type="match status" value="1"/>
</dbReference>
<evidence type="ECO:0000313" key="21">
    <source>
        <dbReference type="Proteomes" id="UP001628281"/>
    </source>
</evidence>
<evidence type="ECO:0000313" key="12">
    <source>
        <dbReference type="EMBL" id="AIB11015.1"/>
    </source>
</evidence>
<accession>A0A5B0L1Y5</accession>
<dbReference type="InterPro" id="IPR009045">
    <property type="entry name" value="Zn_M74/Hedgehog-like"/>
</dbReference>
<dbReference type="EMBL" id="JBJLSN010000070">
    <property type="protein sequence ID" value="MFL7905205.1"/>
    <property type="molecule type" value="Genomic_DNA"/>
</dbReference>
<evidence type="ECO:0000256" key="7">
    <source>
        <dbReference type="ARBA" id="ARBA00022833"/>
    </source>
</evidence>
<organism evidence="12 17">
    <name type="scientific">Azospirillum argentinense</name>
    <dbReference type="NCBI Taxonomy" id="2970906"/>
    <lineage>
        <taxon>Bacteria</taxon>
        <taxon>Pseudomonadati</taxon>
        <taxon>Pseudomonadota</taxon>
        <taxon>Alphaproteobacteria</taxon>
        <taxon>Rhodospirillales</taxon>
        <taxon>Azospirillaceae</taxon>
        <taxon>Azospirillum</taxon>
    </lineage>
</organism>
<protein>
    <recommendedName>
        <fullName evidence="11">Murein endopeptidase K</fullName>
    </recommendedName>
</protein>
<keyword evidence="4" id="KW-0479">Metal-binding</keyword>
<dbReference type="Proteomes" id="UP000298595">
    <property type="component" value="Chromosome"/>
</dbReference>
<evidence type="ECO:0000256" key="6">
    <source>
        <dbReference type="ARBA" id="ARBA00022801"/>
    </source>
</evidence>
<evidence type="ECO:0000256" key="3">
    <source>
        <dbReference type="ARBA" id="ARBA00022670"/>
    </source>
</evidence>
<dbReference type="KEGG" id="aare:D3093_06145"/>
<reference evidence="12 17" key="1">
    <citation type="journal article" date="2014" name="Genome Announc.">
        <title>Complete Genome Sequence of the Model Rhizosphere Strain Azospirillum brasilense Az39, Successfully Applied in Agriculture.</title>
        <authorList>
            <person name="Rivera D."/>
            <person name="Revale S."/>
            <person name="Molina R."/>
            <person name="Gualpa J."/>
            <person name="Puente M."/>
            <person name="Maroniche G."/>
            <person name="Paris G."/>
            <person name="Baker D."/>
            <person name="Clavijo B."/>
            <person name="McLay K."/>
            <person name="Spaepen S."/>
            <person name="Perticari A."/>
            <person name="Vazquez M."/>
            <person name="Wisniewski-Dye F."/>
            <person name="Watkins C."/>
            <person name="Martinez-Abarca F."/>
            <person name="Vanderleyden J."/>
            <person name="Cassan F."/>
        </authorList>
    </citation>
    <scope>NUCLEOTIDE SEQUENCE [LARGE SCALE GENOMIC DNA]</scope>
    <source>
        <strain evidence="12 17">Az39</strain>
    </source>
</reference>
<accession>A0A060DEA3</accession>
<dbReference type="InterPro" id="IPR006311">
    <property type="entry name" value="TAT_signal"/>
</dbReference>
<dbReference type="OrthoDB" id="9782994at2"/>
<name>A0A060DEA3_9PROT</name>
<evidence type="ECO:0000256" key="11">
    <source>
        <dbReference type="ARBA" id="ARBA00093666"/>
    </source>
</evidence>
<dbReference type="InterPro" id="IPR010275">
    <property type="entry name" value="MepK"/>
</dbReference>
<dbReference type="PANTHER" id="PTHR37425">
    <property type="match status" value="1"/>
</dbReference>
<dbReference type="Gene3D" id="3.30.1380.10">
    <property type="match status" value="1"/>
</dbReference>
<dbReference type="Proteomes" id="UP000236268">
    <property type="component" value="Unassembled WGS sequence"/>
</dbReference>
<dbReference type="EMBL" id="VEWN01000001">
    <property type="protein sequence ID" value="KAA1058299.1"/>
    <property type="molecule type" value="Genomic_DNA"/>
</dbReference>
<comment type="cofactor">
    <cofactor evidence="1">
        <name>Zn(2+)</name>
        <dbReference type="ChEBI" id="CHEBI:29105"/>
    </cofactor>
</comment>
<dbReference type="EMBL" id="POWG01000003">
    <property type="protein sequence ID" value="PNQ99989.1"/>
    <property type="molecule type" value="Genomic_DNA"/>
</dbReference>
<dbReference type="PROSITE" id="PS51318">
    <property type="entry name" value="TAT"/>
    <property type="match status" value="1"/>
</dbReference>
<keyword evidence="5" id="KW-0732">Signal</keyword>
<dbReference type="Proteomes" id="UP000325333">
    <property type="component" value="Unassembled WGS sequence"/>
</dbReference>
<keyword evidence="6" id="KW-0378">Hydrolase</keyword>
<dbReference type="RefSeq" id="WP_051657771.1">
    <property type="nucleotide sequence ID" value="NZ_CP007793.1"/>
</dbReference>
<keyword evidence="8" id="KW-0482">Metalloprotease</keyword>
<evidence type="ECO:0000256" key="1">
    <source>
        <dbReference type="ARBA" id="ARBA00001947"/>
    </source>
</evidence>
<evidence type="ECO:0000313" key="13">
    <source>
        <dbReference type="EMBL" id="KAA1058299.1"/>
    </source>
</evidence>
<reference evidence="16 19" key="3">
    <citation type="submission" date="2018-09" db="EMBL/GenBank/DDBJ databases">
        <title>Whole genome based analysis of evolution and adaptive divergence in Indian and Brazilian strains of Azospirillum brasilense.</title>
        <authorList>
            <person name="Singh C."/>
            <person name="Tripathi A.K."/>
        </authorList>
    </citation>
    <scope>NUCLEOTIDE SEQUENCE [LARGE SCALE GENOMIC DNA]</scope>
    <source>
        <strain evidence="16 19">MTCC4035</strain>
    </source>
</reference>
<reference evidence="15 18" key="2">
    <citation type="submission" date="2018-01" db="EMBL/GenBank/DDBJ databases">
        <title>Whole genome sequence of Azospirillum brasilense REC3 isolated from strawberry roots.</title>
        <authorList>
            <person name="Fontana C.A."/>
            <person name="Salazar S.M."/>
            <person name="Bassi D."/>
            <person name="Puglisi E."/>
            <person name="Lovaisa N.C."/>
            <person name="Toffoli L.M."/>
            <person name="Pedraza R."/>
            <person name="Cocconcelli P.S."/>
        </authorList>
    </citation>
    <scope>NUCLEOTIDE SEQUENCE [LARGE SCALE GENOMIC DNA]</scope>
    <source>
        <strain evidence="15 18">REC3</strain>
    </source>
</reference>
<evidence type="ECO:0000313" key="16">
    <source>
        <dbReference type="EMBL" id="QCN94873.1"/>
    </source>
</evidence>
<dbReference type="GO" id="GO:0008237">
    <property type="term" value="F:metallopeptidase activity"/>
    <property type="evidence" value="ECO:0007669"/>
    <property type="project" value="UniProtKB-KW"/>
</dbReference>
<dbReference type="EMBL" id="CP007793">
    <property type="protein sequence ID" value="AIB11015.1"/>
    <property type="molecule type" value="Genomic_DNA"/>
</dbReference>
<dbReference type="GO" id="GO:0006508">
    <property type="term" value="P:proteolysis"/>
    <property type="evidence" value="ECO:0007669"/>
    <property type="project" value="UniProtKB-KW"/>
</dbReference>
<evidence type="ECO:0000313" key="20">
    <source>
        <dbReference type="Proteomes" id="UP000325333"/>
    </source>
</evidence>
<evidence type="ECO:0000313" key="19">
    <source>
        <dbReference type="Proteomes" id="UP000298595"/>
    </source>
</evidence>
<reference evidence="14 21" key="5">
    <citation type="submission" date="2024-11" db="EMBL/GenBank/DDBJ databases">
        <title>Draft genome sequences of two bacteria associated to sugarcane roots in Colombia.</title>
        <authorList>
            <person name="Pardo-Diaz S."/>
            <person name="Masmela-Mendoza J."/>
            <person name="Delgadillo-Duran P."/>
            <person name="Bautista E.J."/>
            <person name="Rojas-Tapias D.F."/>
        </authorList>
    </citation>
    <scope>NUCLEOTIDE SEQUENCE [LARGE SCALE GENOMIC DNA]</scope>
    <source>
        <strain evidence="14 21">Ap18</strain>
    </source>
</reference>
<evidence type="ECO:0000313" key="14">
    <source>
        <dbReference type="EMBL" id="MFL7905205.1"/>
    </source>
</evidence>
<dbReference type="KEGG" id="abq:ABAZ39_03065"/>
<dbReference type="EMBL" id="CP032321">
    <property type="protein sequence ID" value="QCN94873.1"/>
    <property type="molecule type" value="Genomic_DNA"/>
</dbReference>
<comment type="similarity">
    <text evidence="10">Belongs to the peptidase M15 family.</text>
</comment>
<dbReference type="AlphaFoldDB" id="A0A060DEA3"/>
<evidence type="ECO:0000256" key="8">
    <source>
        <dbReference type="ARBA" id="ARBA00023049"/>
    </source>
</evidence>
<gene>
    <name evidence="12" type="ORF">ABAZ39_03065</name>
    <name evidence="14" type="ORF">ACJ41P_29030</name>
    <name evidence="15" type="ORF">C1S70_03820</name>
    <name evidence="16" type="ORF">D3093_06145</name>
    <name evidence="13" type="ORF">FH063_000499</name>
</gene>
<dbReference type="GO" id="GO:0046872">
    <property type="term" value="F:metal ion binding"/>
    <property type="evidence" value="ECO:0007669"/>
    <property type="project" value="UniProtKB-KW"/>
</dbReference>
<dbReference type="PANTHER" id="PTHR37425:SF1">
    <property type="entry name" value="OUTER MEMBRANE PROTEIN"/>
    <property type="match status" value="1"/>
</dbReference>
<keyword evidence="3" id="KW-0645">Protease</keyword>
<comment type="pathway">
    <text evidence="2">Cell wall biogenesis; cell wall polysaccharide biosynthesis.</text>
</comment>
<evidence type="ECO:0000256" key="4">
    <source>
        <dbReference type="ARBA" id="ARBA00022723"/>
    </source>
</evidence>
<dbReference type="Proteomes" id="UP001628281">
    <property type="component" value="Unassembled WGS sequence"/>
</dbReference>
<evidence type="ECO:0000313" key="18">
    <source>
        <dbReference type="Proteomes" id="UP000236268"/>
    </source>
</evidence>
<dbReference type="Proteomes" id="UP000027186">
    <property type="component" value="Chromosome"/>
</dbReference>
<evidence type="ECO:0000256" key="2">
    <source>
        <dbReference type="ARBA" id="ARBA00004776"/>
    </source>
</evidence>
<reference evidence="13 20" key="4">
    <citation type="submission" date="2019-07" db="EMBL/GenBank/DDBJ databases">
        <title>Genome sequencing of the stress-tolerant strain Azospirillum brasilense Az19.</title>
        <authorList>
            <person name="Maroniche G.A."/>
            <person name="Garcia J.E."/>
            <person name="Pagnussat L."/>
            <person name="Amenta M."/>
            <person name="Creus C.M."/>
        </authorList>
    </citation>
    <scope>NUCLEOTIDE SEQUENCE [LARGE SCALE GENOMIC DNA]</scope>
    <source>
        <strain evidence="13 20">Az19</strain>
    </source>
</reference>
<evidence type="ECO:0000313" key="15">
    <source>
        <dbReference type="EMBL" id="PNQ99989.1"/>
    </source>
</evidence>
<keyword evidence="21" id="KW-1185">Reference proteome</keyword>
<dbReference type="SUPFAM" id="SSF55166">
    <property type="entry name" value="Hedgehog/DD-peptidase"/>
    <property type="match status" value="1"/>
</dbReference>
<evidence type="ECO:0000256" key="10">
    <source>
        <dbReference type="ARBA" id="ARBA00093448"/>
    </source>
</evidence>
<evidence type="ECO:0000256" key="5">
    <source>
        <dbReference type="ARBA" id="ARBA00022729"/>
    </source>
</evidence>
<keyword evidence="7" id="KW-0862">Zinc</keyword>
<dbReference type="GO" id="GO:0071555">
    <property type="term" value="P:cell wall organization"/>
    <property type="evidence" value="ECO:0007669"/>
    <property type="project" value="UniProtKB-KW"/>
</dbReference>
<evidence type="ECO:0000256" key="9">
    <source>
        <dbReference type="ARBA" id="ARBA00023316"/>
    </source>
</evidence>
<proteinExistence type="inferred from homology"/>
<sequence>MLLGSDDRAAPMNGRETGRRGFLTFAAATLTALAVPVLVPAAPALAAPLAGGVRRLALHNINTNEQFSGVYWADGAYRPDALKRLDVLLRDHRAKQVGRYDPRLFDVLARLHQTLDSDEPFRVICGYRSRRTNAMARRRSRGVAKESYHTRGMAIDVMLPDVELKAIATAARGMEAGGVGYYPRSGFVHIDTGPVRTW</sequence>
<evidence type="ECO:0000313" key="17">
    <source>
        <dbReference type="Proteomes" id="UP000027186"/>
    </source>
</evidence>